<protein>
    <submittedName>
        <fullName evidence="2">Uncharacterized protein</fullName>
    </submittedName>
</protein>
<dbReference type="GO" id="GO:0042393">
    <property type="term" value="F:histone binding"/>
    <property type="evidence" value="ECO:0007669"/>
    <property type="project" value="InterPro"/>
</dbReference>
<sequence>MAFRSLKGDLGSQPCGDSTNRLQRSMAVIFSKYDKDFPESDIINLEDLSIIDDRGFLNRLPKEQAMWNSNLLAESNPSGLHGGPDLDVPSKDLSTTALDMFLEEVISESQHGNITEVDESFQNEDSEDFSDDIASVASGVVTKECDDVNLVEEDDKESSSDDERSDGVADKPLLFFEESLDKMKRVEAWLKGRRKRKAISKEDSNLLNKAYQSKVSTNCGGDADAAVAQEWASRGVFTKKNEQWEGIIRKPNSGKRTPSRKHLIQCDSDKLVTNVAALESPVNRGETCTSSEHIQSPASRILIESWKLSVLKLCNDDAMASSNNQCLSRKVCAVSPRSSSSLAQPYCNTDAYSDARSRSSQVSSSSDTQYTDDDDEQERSLKMNDTKGTRAYSFSQQYLQDFNKNFCKRKIALGRIDSPESNGVSVSTEAVNVISRGHKVTDRQLQNRVNKMYLHCKKRSVSPQNTFTLSGSDGKYNSSMNSEMNMEKQQSEPVNSRSGKVQNEVTYETDISDTRCKTLSPQSDEVGVKGGCVLSGSHGLQTTASYDYTVTPLLENSLEEGEDLPSSFVPCHSSTIINITPLEASHECTLEAENQIGSKVKGKMNKRKVQSKHCCVKDLPSEVVRNKGDTTGRVIENTSLALQRETYHCTTNPLSNTVERGDSTDRHFANEEDFLNPIQSPKGINKACKVPSGKTCGGPSKCKKVFCLDCCHSPCV</sequence>
<dbReference type="Proteomes" id="UP001152320">
    <property type="component" value="Chromosome 1"/>
</dbReference>
<organism evidence="2 3">
    <name type="scientific">Holothuria leucospilota</name>
    <name type="common">Black long sea cucumber</name>
    <name type="synonym">Mertensiothuria leucospilota</name>
    <dbReference type="NCBI Taxonomy" id="206669"/>
    <lineage>
        <taxon>Eukaryota</taxon>
        <taxon>Metazoa</taxon>
        <taxon>Echinodermata</taxon>
        <taxon>Eleutherozoa</taxon>
        <taxon>Echinozoa</taxon>
        <taxon>Holothuroidea</taxon>
        <taxon>Aspidochirotacea</taxon>
        <taxon>Aspidochirotida</taxon>
        <taxon>Holothuriidae</taxon>
        <taxon>Holothuria</taxon>
    </lineage>
</organism>
<accession>A0A9Q1HLI6</accession>
<name>A0A9Q1HLI6_HOLLE</name>
<dbReference type="Pfam" id="PF10384">
    <property type="entry name" value="Scm3"/>
    <property type="match status" value="1"/>
</dbReference>
<dbReference type="GO" id="GO:0005634">
    <property type="term" value="C:nucleus"/>
    <property type="evidence" value="ECO:0007669"/>
    <property type="project" value="InterPro"/>
</dbReference>
<evidence type="ECO:0000313" key="3">
    <source>
        <dbReference type="Proteomes" id="UP001152320"/>
    </source>
</evidence>
<feature type="region of interest" description="Disordered" evidence="1">
    <location>
        <begin position="353"/>
        <end position="387"/>
    </location>
</feature>
<evidence type="ECO:0000256" key="1">
    <source>
        <dbReference type="SAM" id="MobiDB-lite"/>
    </source>
</evidence>
<dbReference type="AlphaFoldDB" id="A0A9Q1HLI6"/>
<dbReference type="EMBL" id="JAIZAY010000001">
    <property type="protein sequence ID" value="KAJ8049753.1"/>
    <property type="molecule type" value="Genomic_DNA"/>
</dbReference>
<proteinExistence type="predicted"/>
<reference evidence="2" key="1">
    <citation type="submission" date="2021-10" db="EMBL/GenBank/DDBJ databases">
        <title>Tropical sea cucumber genome reveals ecological adaptation and Cuvierian tubules defense mechanism.</title>
        <authorList>
            <person name="Chen T."/>
        </authorList>
    </citation>
    <scope>NUCLEOTIDE SEQUENCE</scope>
    <source>
        <strain evidence="2">Nanhai2018</strain>
        <tissue evidence="2">Muscle</tissue>
    </source>
</reference>
<feature type="compositionally biased region" description="Low complexity" evidence="1">
    <location>
        <begin position="353"/>
        <end position="369"/>
    </location>
</feature>
<dbReference type="InterPro" id="IPR018465">
    <property type="entry name" value="Scm3/HJURP"/>
</dbReference>
<comment type="caution">
    <text evidence="2">The sequence shown here is derived from an EMBL/GenBank/DDBJ whole genome shotgun (WGS) entry which is preliminary data.</text>
</comment>
<gene>
    <name evidence="2" type="ORF">HOLleu_02641</name>
</gene>
<evidence type="ECO:0000313" key="2">
    <source>
        <dbReference type="EMBL" id="KAJ8049753.1"/>
    </source>
</evidence>
<feature type="compositionally biased region" description="Basic and acidic residues" evidence="1">
    <location>
        <begin position="378"/>
        <end position="387"/>
    </location>
</feature>
<keyword evidence="3" id="KW-1185">Reference proteome</keyword>